<evidence type="ECO:0000256" key="7">
    <source>
        <dbReference type="ARBA" id="ARBA00023139"/>
    </source>
</evidence>
<evidence type="ECO:0000256" key="1">
    <source>
        <dbReference type="ARBA" id="ARBA00004193"/>
    </source>
</evidence>
<evidence type="ECO:0000256" key="6">
    <source>
        <dbReference type="ARBA" id="ARBA00023136"/>
    </source>
</evidence>
<evidence type="ECO:0000256" key="3">
    <source>
        <dbReference type="ARBA" id="ARBA00022448"/>
    </source>
</evidence>
<organism evidence="11 12">
    <name type="scientific">Entomospira culicis</name>
    <dbReference type="NCBI Taxonomy" id="2719989"/>
    <lineage>
        <taxon>Bacteria</taxon>
        <taxon>Pseudomonadati</taxon>
        <taxon>Spirochaetota</taxon>
        <taxon>Spirochaetia</taxon>
        <taxon>Spirochaetales</taxon>
        <taxon>Spirochaetaceae</taxon>
        <taxon>Entomospira</taxon>
    </lineage>
</organism>
<feature type="signal peptide" evidence="9">
    <location>
        <begin position="1"/>
        <end position="21"/>
    </location>
</feature>
<evidence type="ECO:0000256" key="8">
    <source>
        <dbReference type="ARBA" id="ARBA00023288"/>
    </source>
</evidence>
<reference evidence="11" key="1">
    <citation type="submission" date="2020-03" db="EMBL/GenBank/DDBJ databases">
        <title>Spirochaetal bacteria isolated from arthropods constitute a novel genus Entomospira genus novum within the order Spirochaetales.</title>
        <authorList>
            <person name="Grana-Miraglia L."/>
            <person name="Sikutova S."/>
            <person name="Fingerle V."/>
            <person name="Sing A."/>
            <person name="Castillo-Ramirez S."/>
            <person name="Margos G."/>
            <person name="Rudolf I."/>
        </authorList>
    </citation>
    <scope>NUCLEOTIDE SEQUENCE</scope>
    <source>
        <strain evidence="11">BR149</strain>
    </source>
</reference>
<proteinExistence type="inferred from homology"/>
<dbReference type="RefSeq" id="WP_167695221.1">
    <property type="nucleotide sequence ID" value="NZ_CP118181.1"/>
</dbReference>
<comment type="caution">
    <text evidence="11">The sequence shown here is derived from an EMBL/GenBank/DDBJ whole genome shotgun (WGS) entry which is preliminary data.</text>
</comment>
<dbReference type="PANTHER" id="PTHR34296:SF2">
    <property type="entry name" value="ABC TRANSPORTER GUANOSINE-BINDING PROTEIN NUPN"/>
    <property type="match status" value="1"/>
</dbReference>
<keyword evidence="5 9" id="KW-0732">Signal</keyword>
<dbReference type="GO" id="GO:0005886">
    <property type="term" value="C:plasma membrane"/>
    <property type="evidence" value="ECO:0007669"/>
    <property type="project" value="UniProtKB-SubCell"/>
</dbReference>
<keyword evidence="3" id="KW-0813">Transport</keyword>
<accession>A0A968GI87</accession>
<keyword evidence="12" id="KW-1185">Reference proteome</keyword>
<dbReference type="InterPro" id="IPR003760">
    <property type="entry name" value="PnrA-like"/>
</dbReference>
<evidence type="ECO:0000313" key="11">
    <source>
        <dbReference type="EMBL" id="NIZ69120.1"/>
    </source>
</evidence>
<dbReference type="SUPFAM" id="SSF53822">
    <property type="entry name" value="Periplasmic binding protein-like I"/>
    <property type="match status" value="1"/>
</dbReference>
<sequence>MNTYAKLFAFLALGLSFVACPKPQNNEKVSLGKEVPTVIHITEAGGVDDNSFNASTWRGINRFYSEFNGKEGVHYSYMVTPNLAQMDGNLSIATDEDRSLIVVAGFNFIDAVERIAQLNPQQKYLLIDGPDFGLPNVKSAHFADEQSAFLVGALVAYKSQEDGIENPVFGFIGGMPGGVITRFEMGYLQGIKHVLGNNVTILSYYADDWANPAKAKTMTGQWINQYPNLYAIFSAAGPTGNGTIAQIKESYQSGRILWAIGVDSDQYIEGLMPDGHSVVLTSAMKNADAAVYSTLFDLERDIFHYGQAIYDLDNDGVGFSQSNTIALSEDLLLKVKALKEQIRNRDITVYTTLSQVQKAGLIANYTTDAKDD</sequence>
<keyword evidence="7" id="KW-0564">Palmitate</keyword>
<dbReference type="CDD" id="cd06354">
    <property type="entry name" value="PBP1_PrnA-like"/>
    <property type="match status" value="1"/>
</dbReference>
<keyword evidence="8" id="KW-0449">Lipoprotein</keyword>
<keyword evidence="4" id="KW-1003">Cell membrane</keyword>
<gene>
    <name evidence="11" type="ORF">HCT48_02690</name>
</gene>
<evidence type="ECO:0000256" key="5">
    <source>
        <dbReference type="ARBA" id="ARBA00022729"/>
    </source>
</evidence>
<dbReference type="AlphaFoldDB" id="A0A968GI87"/>
<protein>
    <submittedName>
        <fullName evidence="11">BMP family ABC transporter substrate-binding protein</fullName>
    </submittedName>
</protein>
<dbReference type="InterPro" id="IPR028082">
    <property type="entry name" value="Peripla_BP_I"/>
</dbReference>
<dbReference type="PROSITE" id="PS51257">
    <property type="entry name" value="PROKAR_LIPOPROTEIN"/>
    <property type="match status" value="1"/>
</dbReference>
<feature type="domain" description="ABC transporter substrate-binding protein PnrA-like" evidence="10">
    <location>
        <begin position="39"/>
        <end position="349"/>
    </location>
</feature>
<comment type="subcellular location">
    <subcellularLocation>
        <location evidence="1">Cell membrane</location>
        <topology evidence="1">Lipid-anchor</topology>
    </subcellularLocation>
</comment>
<evidence type="ECO:0000259" key="10">
    <source>
        <dbReference type="Pfam" id="PF02608"/>
    </source>
</evidence>
<dbReference type="EMBL" id="JAATLM010000001">
    <property type="protein sequence ID" value="NIZ69120.1"/>
    <property type="molecule type" value="Genomic_DNA"/>
</dbReference>
<evidence type="ECO:0000313" key="12">
    <source>
        <dbReference type="Proteomes" id="UP000778951"/>
    </source>
</evidence>
<name>A0A968GI87_9SPIO</name>
<comment type="similarity">
    <text evidence="2">Belongs to the BMP lipoprotein family.</text>
</comment>
<feature type="chain" id="PRO_5037858507" evidence="9">
    <location>
        <begin position="22"/>
        <end position="372"/>
    </location>
</feature>
<keyword evidence="6" id="KW-0472">Membrane</keyword>
<evidence type="ECO:0000256" key="4">
    <source>
        <dbReference type="ARBA" id="ARBA00022475"/>
    </source>
</evidence>
<dbReference type="PANTHER" id="PTHR34296">
    <property type="entry name" value="TRANSCRIPTIONAL ACTIVATOR PROTEIN MED"/>
    <property type="match status" value="1"/>
</dbReference>
<evidence type="ECO:0000256" key="9">
    <source>
        <dbReference type="SAM" id="SignalP"/>
    </source>
</evidence>
<evidence type="ECO:0000256" key="2">
    <source>
        <dbReference type="ARBA" id="ARBA00008610"/>
    </source>
</evidence>
<dbReference type="Gene3D" id="3.40.50.2300">
    <property type="match status" value="2"/>
</dbReference>
<dbReference type="Proteomes" id="UP000778951">
    <property type="component" value="Unassembled WGS sequence"/>
</dbReference>
<dbReference type="Pfam" id="PF02608">
    <property type="entry name" value="Bmp"/>
    <property type="match status" value="1"/>
</dbReference>
<dbReference type="InterPro" id="IPR050957">
    <property type="entry name" value="BMP_lipoprotein"/>
</dbReference>